<dbReference type="RefSeq" id="WP_211463412.1">
    <property type="nucleotide sequence ID" value="NZ_JAGSXH010000002.1"/>
</dbReference>
<dbReference type="AlphaFoldDB" id="A0A8J7WKQ0"/>
<dbReference type="SFLD" id="SFLDG01020">
    <property type="entry name" value="Terpene_Cyclase_Like_2"/>
    <property type="match status" value="1"/>
</dbReference>
<comment type="similarity">
    <text evidence="2">Belongs to the terpene synthase family.</text>
</comment>
<protein>
    <recommendedName>
        <fullName evidence="2">Terpene synthase</fullName>
        <ecNumber evidence="2">4.2.3.-</ecNumber>
    </recommendedName>
</protein>
<sequence>MNTVDCPSPHSAVLPPLYCPYESALHEQAEVVETSTLAWADRFGLADDPAVRRRLGAMRGAWLSGRVTPRATLPGLLVGTDWQTWLFLFDDAYCDESDRGRRCADTVKTATHAALVLDGGRAPGQEANPFLTALADVRDRLSAMTSPEQFARFTAQVESYLLAQTWEAAHREQGTLAGFAEYVTMRRRSGGVPTCLALIEAVNGFELPGAVWSSPRLRALSDAVVDIVCWANDILSYPKEASRSTQVLSLPAVLCHERGLSIGEALALAARLHDERVEEYQRLEEPLLRDGGEEVRRYLADLRHWIAGNLAWSLETGRYGLGVVA</sequence>
<reference evidence="3" key="1">
    <citation type="submission" date="2021-04" db="EMBL/GenBank/DDBJ databases">
        <title>Genome based classification of Actinospica acidithermotolerans sp. nov., an actinobacterium isolated from an Indonesian hot spring.</title>
        <authorList>
            <person name="Kusuma A.B."/>
            <person name="Putra K.E."/>
            <person name="Nafisah S."/>
            <person name="Loh J."/>
            <person name="Nouioui I."/>
            <person name="Goodfellow M."/>
        </authorList>
    </citation>
    <scope>NUCLEOTIDE SEQUENCE</scope>
    <source>
        <strain evidence="3">DSM 45618</strain>
    </source>
</reference>
<dbReference type="InterPro" id="IPR008949">
    <property type="entry name" value="Isoprenoid_synthase_dom_sf"/>
</dbReference>
<name>A0A8J7WKQ0_9ACTN</name>
<dbReference type="Proteomes" id="UP000677913">
    <property type="component" value="Unassembled WGS sequence"/>
</dbReference>
<dbReference type="PANTHER" id="PTHR35201">
    <property type="entry name" value="TERPENE SYNTHASE"/>
    <property type="match status" value="1"/>
</dbReference>
<keyword evidence="2" id="KW-0479">Metal-binding</keyword>
<evidence type="ECO:0000256" key="1">
    <source>
        <dbReference type="ARBA" id="ARBA00023239"/>
    </source>
</evidence>
<dbReference type="GO" id="GO:0010333">
    <property type="term" value="F:terpene synthase activity"/>
    <property type="evidence" value="ECO:0007669"/>
    <property type="project" value="InterPro"/>
</dbReference>
<dbReference type="SFLD" id="SFLDS00005">
    <property type="entry name" value="Isoprenoid_Synthase_Type_I"/>
    <property type="match status" value="1"/>
</dbReference>
<accession>A0A8J7WKQ0</accession>
<dbReference type="GO" id="GO:0046872">
    <property type="term" value="F:metal ion binding"/>
    <property type="evidence" value="ECO:0007669"/>
    <property type="project" value="UniProtKB-KW"/>
</dbReference>
<dbReference type="InterPro" id="IPR034686">
    <property type="entry name" value="Terpene_cyclase-like_2"/>
</dbReference>
<gene>
    <name evidence="3" type="ORF">KGA66_00925</name>
</gene>
<dbReference type="Pfam" id="PF19086">
    <property type="entry name" value="Terpene_syn_C_2"/>
    <property type="match status" value="1"/>
</dbReference>
<dbReference type="Gene3D" id="1.10.600.10">
    <property type="entry name" value="Farnesyl Diphosphate Synthase"/>
    <property type="match status" value="1"/>
</dbReference>
<proteinExistence type="inferred from homology"/>
<dbReference type="EC" id="4.2.3.-" evidence="2"/>
<evidence type="ECO:0000256" key="2">
    <source>
        <dbReference type="RuleBase" id="RU366034"/>
    </source>
</evidence>
<keyword evidence="2" id="KW-0460">Magnesium</keyword>
<evidence type="ECO:0000313" key="3">
    <source>
        <dbReference type="EMBL" id="MBS2961589.1"/>
    </source>
</evidence>
<dbReference type="SUPFAM" id="SSF48576">
    <property type="entry name" value="Terpenoid synthases"/>
    <property type="match status" value="1"/>
</dbReference>
<keyword evidence="1 2" id="KW-0456">Lyase</keyword>
<dbReference type="EMBL" id="JAGSXH010000002">
    <property type="protein sequence ID" value="MBS2961589.1"/>
    <property type="molecule type" value="Genomic_DNA"/>
</dbReference>
<comment type="cofactor">
    <cofactor evidence="2">
        <name>Mg(2+)</name>
        <dbReference type="ChEBI" id="CHEBI:18420"/>
    </cofactor>
</comment>
<keyword evidence="4" id="KW-1185">Reference proteome</keyword>
<evidence type="ECO:0000313" key="4">
    <source>
        <dbReference type="Proteomes" id="UP000677913"/>
    </source>
</evidence>
<organism evidence="3 4">
    <name type="scientific">Actinocrinis puniceicyclus</name>
    <dbReference type="NCBI Taxonomy" id="977794"/>
    <lineage>
        <taxon>Bacteria</taxon>
        <taxon>Bacillati</taxon>
        <taxon>Actinomycetota</taxon>
        <taxon>Actinomycetes</taxon>
        <taxon>Catenulisporales</taxon>
        <taxon>Actinospicaceae</taxon>
        <taxon>Actinocrinis</taxon>
    </lineage>
</organism>
<comment type="caution">
    <text evidence="3">The sequence shown here is derived from an EMBL/GenBank/DDBJ whole genome shotgun (WGS) entry which is preliminary data.</text>
</comment>
<dbReference type="PANTHER" id="PTHR35201:SF4">
    <property type="entry name" value="BETA-PINACENE SYNTHASE-RELATED"/>
    <property type="match status" value="1"/>
</dbReference>